<dbReference type="Proteomes" id="UP000677616">
    <property type="component" value="Chromosome"/>
</dbReference>
<name>A0ABX7YNP7_9STRE</name>
<proteinExistence type="predicted"/>
<evidence type="ECO:0000313" key="1">
    <source>
        <dbReference type="EMBL" id="QUE55083.1"/>
    </source>
</evidence>
<accession>A0ABX7YNP7</accession>
<evidence type="ECO:0000313" key="2">
    <source>
        <dbReference type="Proteomes" id="UP000677616"/>
    </source>
</evidence>
<dbReference type="RefSeq" id="WP_212572488.1">
    <property type="nucleotide sequence ID" value="NZ_CP073084.1"/>
</dbReference>
<keyword evidence="2" id="KW-1185">Reference proteome</keyword>
<dbReference type="EMBL" id="CP073084">
    <property type="protein sequence ID" value="QUE55083.1"/>
    <property type="molecule type" value="Genomic_DNA"/>
</dbReference>
<reference evidence="1 2" key="1">
    <citation type="submission" date="2021-04" db="EMBL/GenBank/DDBJ databases">
        <title>Complete genome sequence of a novel Streptococcus species.</title>
        <authorList>
            <person name="Teng J.L.L."/>
        </authorList>
    </citation>
    <scope>NUCLEOTIDE SEQUENCE [LARGE SCALE GENOMIC DNA]</scope>
    <source>
        <strain evidence="1 2">HKU75</strain>
    </source>
</reference>
<protein>
    <submittedName>
        <fullName evidence="1">Uncharacterized protein</fullName>
    </submittedName>
</protein>
<organism evidence="1 2">
    <name type="scientific">Streptococcus oriscaviae</name>
    <dbReference type="NCBI Taxonomy" id="2781599"/>
    <lineage>
        <taxon>Bacteria</taxon>
        <taxon>Bacillati</taxon>
        <taxon>Bacillota</taxon>
        <taxon>Bacilli</taxon>
        <taxon>Lactobacillales</taxon>
        <taxon>Streptococcaceae</taxon>
        <taxon>Streptococcus</taxon>
    </lineage>
</organism>
<gene>
    <name evidence="1" type="ORF">INT76_04165</name>
</gene>
<sequence>MHNRTLIVSSSNTIGLPIGKPHISPFHKQLPPVHNHHRLPEDWLLITSSDWGYYTPIQNPCQEFI</sequence>